<dbReference type="AlphaFoldDB" id="A0A0P5IWV6"/>
<organism evidence="2">
    <name type="scientific">Daphnia magna</name>
    <dbReference type="NCBI Taxonomy" id="35525"/>
    <lineage>
        <taxon>Eukaryota</taxon>
        <taxon>Metazoa</taxon>
        <taxon>Ecdysozoa</taxon>
        <taxon>Arthropoda</taxon>
        <taxon>Crustacea</taxon>
        <taxon>Branchiopoda</taxon>
        <taxon>Diplostraca</taxon>
        <taxon>Cladocera</taxon>
        <taxon>Anomopoda</taxon>
        <taxon>Daphniidae</taxon>
        <taxon>Daphnia</taxon>
    </lineage>
</organism>
<dbReference type="OrthoDB" id="6338326at2759"/>
<dbReference type="FunFam" id="3.40.50.300:FF:002049">
    <property type="entry name" value="Si:ch73-170d6.2"/>
    <property type="match status" value="1"/>
</dbReference>
<dbReference type="EMBL" id="GDIQ01087637">
    <property type="protein sequence ID" value="JAN07100.1"/>
    <property type="molecule type" value="Transcribed_RNA"/>
</dbReference>
<protein>
    <submittedName>
        <fullName evidence="2">Uncharacterized protein</fullName>
    </submittedName>
</protein>
<comment type="similarity">
    <text evidence="1">Belongs to the TRAFAC class TrmE-Era-EngA-EngB-Septin-like GTPase superfamily. Septin GTPase family.</text>
</comment>
<reference evidence="2" key="1">
    <citation type="submission" date="2015-10" db="EMBL/GenBank/DDBJ databases">
        <title>EvidentialGene: Evidence-directed Construction of Complete mRNA Transcriptomes without Genomes.</title>
        <authorList>
            <person name="Gilbert D.G."/>
        </authorList>
    </citation>
    <scope>NUCLEOTIDE SEQUENCE</scope>
</reference>
<dbReference type="PANTHER" id="PTHR32046">
    <property type="entry name" value="G DOMAIN-CONTAINING PROTEIN"/>
    <property type="match status" value="1"/>
</dbReference>
<keyword evidence="1" id="KW-0342">GTP-binding</keyword>
<dbReference type="SUPFAM" id="SSF52540">
    <property type="entry name" value="P-loop containing nucleoside triphosphate hydrolases"/>
    <property type="match status" value="1"/>
</dbReference>
<dbReference type="InterPro" id="IPR030379">
    <property type="entry name" value="G_SEPTIN_dom"/>
</dbReference>
<evidence type="ECO:0000313" key="2">
    <source>
        <dbReference type="EMBL" id="JAN07100.1"/>
    </source>
</evidence>
<proteinExistence type="inferred from homology"/>
<dbReference type="Pfam" id="PF00735">
    <property type="entry name" value="Septin"/>
    <property type="match status" value="1"/>
</dbReference>
<accession>A0A0P5IWV6</accession>
<keyword evidence="1" id="KW-0547">Nucleotide-binding</keyword>
<dbReference type="CDD" id="cd00882">
    <property type="entry name" value="Ras_like_GTPase"/>
    <property type="match status" value="1"/>
</dbReference>
<dbReference type="GO" id="GO:0005525">
    <property type="term" value="F:GTP binding"/>
    <property type="evidence" value="ECO:0007669"/>
    <property type="project" value="UniProtKB-KW"/>
</dbReference>
<dbReference type="PANTHER" id="PTHR32046:SF14">
    <property type="match status" value="1"/>
</dbReference>
<evidence type="ECO:0000256" key="1">
    <source>
        <dbReference type="RuleBase" id="RU004560"/>
    </source>
</evidence>
<sequence>MRRSKKKIIKRKMDVDKEVQRLEDFMKDSQANLSEIIRIYYCIAKDASSAASSAVPILNKLAVHLLSPEVTSILKKHRLDAFSYILVANNLLDLDDVKDDLENGDVLMTNAPATAIRKLKAELGVTPASTIPTAAPATQTIAQALSAPFDKLQITMRSSSSVDQSASHRDENRVAVEIKNQCKDMKNLNGMILYKLPLKATSPFSGAASIVRRFSFGEPIASANKTCKTILLMGATGSGKTTMINAMINYVLGVRWNDPFRFILVEEKETCQAFSQTREVTAYDIHYINGFRVPYSLTIVDTPGFGDTEGIERDQEITSAVKQFFENRNGIQELDAVGFTVQSSLARLTSSQTYIFNSVLSIFGKDIGENVRFLVTFADGGRPSVLAAIKEAKLPCQMDANKDPCHQSFNNRVVFVSNQTPGDRLSPIEWDNAMQNFNSFFSELSKMPIKSLQLTKEVLNSRESLHITIQGLEATIQAHLMKMEELRKIEEIIALHKDHVNANKNFEITVEVPKKKRIEVDTNQTALNCSKCEVTCHYPCNPNLWMGFCPAFWRSEKIFPTMSDLTNTLMSNHTTILNTIFDTTVNTTASLLSTGRACKVCPVKCATEDHSNELTRWTYVQEDETRTLYDIRKKYDDAMAKTLSAEELKNALQGEAEQLKLEIIKAMDEITRCSNHLKKIALRGDPLSTPEYINLMLENEKKEKKPGHRERIKILKDLLKKAKLTKDVTDGGYLAEQFK</sequence>
<dbReference type="Gene3D" id="3.40.50.300">
    <property type="entry name" value="P-loop containing nucleotide triphosphate hydrolases"/>
    <property type="match status" value="1"/>
</dbReference>
<dbReference type="InterPro" id="IPR027417">
    <property type="entry name" value="P-loop_NTPase"/>
</dbReference>
<name>A0A0P5IWV6_9CRUS</name>